<feature type="transmembrane region" description="Helical" evidence="1">
    <location>
        <begin position="87"/>
        <end position="107"/>
    </location>
</feature>
<dbReference type="EMBL" id="UOFR01000078">
    <property type="protein sequence ID" value="VAX00637.1"/>
    <property type="molecule type" value="Genomic_DNA"/>
</dbReference>
<gene>
    <name evidence="2" type="ORF">MNBD_GAMMA21-222</name>
</gene>
<feature type="transmembrane region" description="Helical" evidence="1">
    <location>
        <begin position="58"/>
        <end position="75"/>
    </location>
</feature>
<proteinExistence type="predicted"/>
<feature type="transmembrane region" description="Helical" evidence="1">
    <location>
        <begin position="7"/>
        <end position="24"/>
    </location>
</feature>
<protein>
    <recommendedName>
        <fullName evidence="3">DNA gyrase subunit B</fullName>
    </recommendedName>
</protein>
<feature type="transmembrane region" description="Helical" evidence="1">
    <location>
        <begin position="30"/>
        <end position="46"/>
    </location>
</feature>
<evidence type="ECO:0008006" key="3">
    <source>
        <dbReference type="Google" id="ProtNLM"/>
    </source>
</evidence>
<organism evidence="2">
    <name type="scientific">hydrothermal vent metagenome</name>
    <dbReference type="NCBI Taxonomy" id="652676"/>
    <lineage>
        <taxon>unclassified sequences</taxon>
        <taxon>metagenomes</taxon>
        <taxon>ecological metagenomes</taxon>
    </lineage>
</organism>
<reference evidence="2" key="1">
    <citation type="submission" date="2018-06" db="EMBL/GenBank/DDBJ databases">
        <authorList>
            <person name="Zhirakovskaya E."/>
        </authorList>
    </citation>
    <scope>NUCLEOTIDE SEQUENCE</scope>
</reference>
<dbReference type="AlphaFoldDB" id="A0A3B1B6B3"/>
<keyword evidence="1" id="KW-1133">Transmembrane helix</keyword>
<sequence>MFNLIKVVVIALLLLYPVFVYFGIKYFSLSHLSIFLLLLFVARFVFTRKGNKTARLQMIFTVLIGGSLVGLSWLFNSIDYLKWYPVGLNIIFFLIFFSSLLSPPSIIEQIARLHRKDLPPSGIIYTRNVTIIWTVFFVINALISSWTVLYGTMEVWTLYNGLISYIIMGVLLGLEILLRNYFVEPPK</sequence>
<evidence type="ECO:0000256" key="1">
    <source>
        <dbReference type="SAM" id="Phobius"/>
    </source>
</evidence>
<evidence type="ECO:0000313" key="2">
    <source>
        <dbReference type="EMBL" id="VAX00637.1"/>
    </source>
</evidence>
<keyword evidence="1" id="KW-0812">Transmembrane</keyword>
<name>A0A3B1B6B3_9ZZZZ</name>
<keyword evidence="1" id="KW-0472">Membrane</keyword>
<accession>A0A3B1B6B3</accession>
<feature type="transmembrane region" description="Helical" evidence="1">
    <location>
        <begin position="128"/>
        <end position="150"/>
    </location>
</feature>
<feature type="transmembrane region" description="Helical" evidence="1">
    <location>
        <begin position="162"/>
        <end position="182"/>
    </location>
</feature>